<dbReference type="PANTHER" id="PTHR43464:SF19">
    <property type="entry name" value="UBIQUINONE BIOSYNTHESIS O-METHYLTRANSFERASE, MITOCHONDRIAL"/>
    <property type="match status" value="1"/>
</dbReference>
<dbReference type="Proteomes" id="UP000832011">
    <property type="component" value="Chromosome"/>
</dbReference>
<keyword evidence="3" id="KW-0949">S-adenosyl-L-methionine</keyword>
<accession>A0ABY4DZ10</accession>
<evidence type="ECO:0000256" key="3">
    <source>
        <dbReference type="ARBA" id="ARBA00022691"/>
    </source>
</evidence>
<dbReference type="Pfam" id="PF08242">
    <property type="entry name" value="Methyltransf_12"/>
    <property type="match status" value="1"/>
</dbReference>
<dbReference type="EMBL" id="CP091511">
    <property type="protein sequence ID" value="UOO88356.1"/>
    <property type="molecule type" value="Genomic_DNA"/>
</dbReference>
<organism evidence="5 6">
    <name type="scientific">Vitreoscilla massiliensis</name>
    <dbReference type="NCBI Taxonomy" id="1689272"/>
    <lineage>
        <taxon>Bacteria</taxon>
        <taxon>Pseudomonadati</taxon>
        <taxon>Pseudomonadota</taxon>
        <taxon>Betaproteobacteria</taxon>
        <taxon>Neisseriales</taxon>
        <taxon>Neisseriaceae</taxon>
        <taxon>Vitreoscilla</taxon>
    </lineage>
</organism>
<gene>
    <name evidence="5" type="ORF">LVJ82_12845</name>
</gene>
<evidence type="ECO:0000259" key="4">
    <source>
        <dbReference type="Pfam" id="PF08242"/>
    </source>
</evidence>
<reference evidence="5 6" key="1">
    <citation type="journal article" date="2022" name="Res Sq">
        <title>Evolution of multicellular longitudinally dividing oral cavity symbionts (Neisseriaceae).</title>
        <authorList>
            <person name="Nyongesa S."/>
            <person name="Weber P."/>
            <person name="Bernet E."/>
            <person name="Pullido F."/>
            <person name="Nieckarz M."/>
            <person name="Delaby M."/>
            <person name="Nieves C."/>
            <person name="Viehboeck T."/>
            <person name="Krause N."/>
            <person name="Rivera-Millot A."/>
            <person name="Nakamura A."/>
            <person name="Vischer N."/>
            <person name="VanNieuwenhze M."/>
            <person name="Brun Y."/>
            <person name="Cava F."/>
            <person name="Bulgheresi S."/>
            <person name="Veyrier F."/>
        </authorList>
    </citation>
    <scope>NUCLEOTIDE SEQUENCE [LARGE SCALE GENOMIC DNA]</scope>
    <source>
        <strain evidence="5 6">SN4</strain>
    </source>
</reference>
<dbReference type="GO" id="GO:0032259">
    <property type="term" value="P:methylation"/>
    <property type="evidence" value="ECO:0007669"/>
    <property type="project" value="UniProtKB-KW"/>
</dbReference>
<evidence type="ECO:0000313" key="5">
    <source>
        <dbReference type="EMBL" id="UOO88356.1"/>
    </source>
</evidence>
<evidence type="ECO:0000256" key="2">
    <source>
        <dbReference type="ARBA" id="ARBA00022679"/>
    </source>
</evidence>
<dbReference type="SUPFAM" id="SSF53335">
    <property type="entry name" value="S-adenosyl-L-methionine-dependent methyltransferases"/>
    <property type="match status" value="1"/>
</dbReference>
<feature type="domain" description="Methyltransferase type 12" evidence="4">
    <location>
        <begin position="27"/>
        <end position="119"/>
    </location>
</feature>
<evidence type="ECO:0000313" key="6">
    <source>
        <dbReference type="Proteomes" id="UP000832011"/>
    </source>
</evidence>
<evidence type="ECO:0000256" key="1">
    <source>
        <dbReference type="ARBA" id="ARBA00022603"/>
    </source>
</evidence>
<proteinExistence type="predicted"/>
<dbReference type="InterPro" id="IPR029063">
    <property type="entry name" value="SAM-dependent_MTases_sf"/>
</dbReference>
<dbReference type="CDD" id="cd02440">
    <property type="entry name" value="AdoMet_MTases"/>
    <property type="match status" value="1"/>
</dbReference>
<dbReference type="Gene3D" id="3.40.50.150">
    <property type="entry name" value="Vaccinia Virus protein VP39"/>
    <property type="match status" value="1"/>
</dbReference>
<dbReference type="GO" id="GO:0008168">
    <property type="term" value="F:methyltransferase activity"/>
    <property type="evidence" value="ECO:0007669"/>
    <property type="project" value="UniProtKB-KW"/>
</dbReference>
<dbReference type="SUPFAM" id="SSF53448">
    <property type="entry name" value="Nucleotide-diphospho-sugar transferases"/>
    <property type="match status" value="1"/>
</dbReference>
<dbReference type="InterPro" id="IPR013217">
    <property type="entry name" value="Methyltransf_12"/>
</dbReference>
<dbReference type="InterPro" id="IPR029044">
    <property type="entry name" value="Nucleotide-diphossugar_trans"/>
</dbReference>
<keyword evidence="1 5" id="KW-0489">Methyltransferase</keyword>
<sequence>MEKPGNYYQSINVALFHQVPATALRILEIGCAGGKFGAALKEQNPDRYIVGVEYVPEIAEVAKTRLDEVYAFDIQNNDLPDSIALQSFDCIVCGDVLEHLTEATAVLRKLLPYLKPDGQVIACIPNLQHFSVLQQMLTQNFQYHGAGLLDKTHVNLMTLPNMFKMFLDAGYVPEVKQAIFNGEMDAGFFASLQPVLGYLGTAPEHAKIVFEAFQYIVSAKIQHANLTRAQTWQDQVDTLPCTVAVAMNNALQYSNNIAASPELASNDQGHQLLPMTGAQNMAQAWEHAKVHAEHNYIVLVHQDVYLPAGWLAQVQYAWHEAEEQLGKPVAVVGVAGIRKVDADHISHLGLCIDRLKTYAPPARLPERCDSLDELVLVFRKDRLLPVMSPELGFHFYGTEAVLRAQEAGFEGVVIDLPCFHNSSRFGTHMDDEDLKQKALAFHHIWQHHMPVYTLIARMTSEQIAFNE</sequence>
<name>A0ABY4DZ10_9NEIS</name>
<dbReference type="Gene3D" id="3.90.550.10">
    <property type="entry name" value="Spore Coat Polysaccharide Biosynthesis Protein SpsA, Chain A"/>
    <property type="match status" value="1"/>
</dbReference>
<dbReference type="PANTHER" id="PTHR43464">
    <property type="entry name" value="METHYLTRANSFERASE"/>
    <property type="match status" value="1"/>
</dbReference>
<protein>
    <submittedName>
        <fullName evidence="5">Class I SAM-dependent methyltransferase</fullName>
    </submittedName>
</protein>
<keyword evidence="6" id="KW-1185">Reference proteome</keyword>
<dbReference type="RefSeq" id="WP_058357959.1">
    <property type="nucleotide sequence ID" value="NZ_CABKVG010000010.1"/>
</dbReference>
<keyword evidence="2" id="KW-0808">Transferase</keyword>